<proteinExistence type="predicted"/>
<dbReference type="AlphaFoldDB" id="A0A0F8DFE6"/>
<comment type="caution">
    <text evidence="2">The sequence shown here is derived from an EMBL/GenBank/DDBJ whole genome shotgun (WGS) entry which is preliminary data.</text>
</comment>
<feature type="compositionally biased region" description="Basic residues" evidence="1">
    <location>
        <begin position="221"/>
        <end position="230"/>
    </location>
</feature>
<accession>A0A0F8DFE6</accession>
<feature type="region of interest" description="Disordered" evidence="1">
    <location>
        <begin position="149"/>
        <end position="168"/>
    </location>
</feature>
<dbReference type="Proteomes" id="UP000034841">
    <property type="component" value="Unassembled WGS sequence"/>
</dbReference>
<dbReference type="EMBL" id="LBBL01000142">
    <property type="protein sequence ID" value="KKF94694.1"/>
    <property type="molecule type" value="Genomic_DNA"/>
</dbReference>
<feature type="region of interest" description="Disordered" evidence="1">
    <location>
        <begin position="95"/>
        <end position="140"/>
    </location>
</feature>
<feature type="region of interest" description="Disordered" evidence="1">
    <location>
        <begin position="209"/>
        <end position="248"/>
    </location>
</feature>
<reference evidence="2 3" key="1">
    <citation type="submission" date="2015-04" db="EMBL/GenBank/DDBJ databases">
        <title>Genome sequence of Ceratocystis platani, a major pathogen of plane trees.</title>
        <authorList>
            <person name="Belbahri L."/>
        </authorList>
    </citation>
    <scope>NUCLEOTIDE SEQUENCE [LARGE SCALE GENOMIC DNA]</scope>
    <source>
        <strain evidence="2 3">CFO</strain>
    </source>
</reference>
<feature type="compositionally biased region" description="Basic and acidic residues" evidence="1">
    <location>
        <begin position="209"/>
        <end position="220"/>
    </location>
</feature>
<evidence type="ECO:0000256" key="1">
    <source>
        <dbReference type="SAM" id="MobiDB-lite"/>
    </source>
</evidence>
<protein>
    <submittedName>
        <fullName evidence="2">Uncharacterized protein</fullName>
    </submittedName>
</protein>
<evidence type="ECO:0000313" key="2">
    <source>
        <dbReference type="EMBL" id="KKF94694.1"/>
    </source>
</evidence>
<name>A0A0F8DFE6_CERFI</name>
<feature type="region of interest" description="Disordered" evidence="1">
    <location>
        <begin position="1"/>
        <end position="22"/>
    </location>
</feature>
<feature type="compositionally biased region" description="Polar residues" evidence="1">
    <location>
        <begin position="237"/>
        <end position="247"/>
    </location>
</feature>
<gene>
    <name evidence="2" type="ORF">CFO_g2916</name>
</gene>
<evidence type="ECO:0000313" key="3">
    <source>
        <dbReference type="Proteomes" id="UP000034841"/>
    </source>
</evidence>
<dbReference type="OrthoDB" id="4174342at2759"/>
<sequence>MTTPTSTKGGISGPGRDTHPGGIISNAIAMAEKMSVTTGNDNVSLLAQHTESKTTPTETQFTFVCDSPDAGTVKWPGPGMQEVVVPYDPHYMPSPTEQYSQPVEERRISTRTAPPPAEKVKEPAPMTMEQQRQEKRKNRRVLEKELAEQARERRFQTRRRLSKNPPPAPLLDEEEYICLFCDYEAIFGEPPRYLIRSFELRARNERIEEEKKRRRLEQVKARNRKGKKATAGKTPVSKGSTAGSTKTDGLGLGLGLGAAGIGDDDDDDDDGDAVSTDDSYRMDSSDDGDADVEEAQLEDEFGGTIHAKIRDLTVRVHRRRDKRMNTAKLKIDKWWMA</sequence>
<keyword evidence="3" id="KW-1185">Reference proteome</keyword>
<feature type="region of interest" description="Disordered" evidence="1">
    <location>
        <begin position="260"/>
        <end position="292"/>
    </location>
</feature>
<feature type="compositionally biased region" description="Acidic residues" evidence="1">
    <location>
        <begin position="262"/>
        <end position="272"/>
    </location>
</feature>
<organism evidence="2 3">
    <name type="scientific">Ceratocystis fimbriata f. sp. platani</name>
    <dbReference type="NCBI Taxonomy" id="88771"/>
    <lineage>
        <taxon>Eukaryota</taxon>
        <taxon>Fungi</taxon>
        <taxon>Dikarya</taxon>
        <taxon>Ascomycota</taxon>
        <taxon>Pezizomycotina</taxon>
        <taxon>Sordariomycetes</taxon>
        <taxon>Hypocreomycetidae</taxon>
        <taxon>Microascales</taxon>
        <taxon>Ceratocystidaceae</taxon>
        <taxon>Ceratocystis</taxon>
    </lineage>
</organism>